<dbReference type="GO" id="GO:0005829">
    <property type="term" value="C:cytosol"/>
    <property type="evidence" value="ECO:0007669"/>
    <property type="project" value="TreeGrafter"/>
</dbReference>
<dbReference type="PANTHER" id="PTHR11647">
    <property type="entry name" value="HYDRANTOINASE/DIHYDROPYRIMIDINASE FAMILY MEMBER"/>
    <property type="match status" value="1"/>
</dbReference>
<gene>
    <name evidence="4" type="ORF">D2A34_22735</name>
</gene>
<dbReference type="Proteomes" id="UP000265930">
    <property type="component" value="Unassembled WGS sequence"/>
</dbReference>
<reference evidence="4 5" key="1">
    <citation type="submission" date="2018-08" db="EMBL/GenBank/DDBJ databases">
        <title>Genome of Clostridium chromiireducens C1, DSM12136.</title>
        <authorList>
            <person name="Xing M."/>
            <person name="Wei Y."/>
            <person name="Ang E.L."/>
            <person name="Zhao H."/>
            <person name="Zhang Y."/>
        </authorList>
    </citation>
    <scope>NUCLEOTIDE SEQUENCE [LARGE SCALE GENOMIC DNA]</scope>
    <source>
        <strain evidence="4 5">C1</strain>
    </source>
</reference>
<dbReference type="Gene3D" id="2.30.40.10">
    <property type="entry name" value="Urease, subunit C, domain 1"/>
    <property type="match status" value="1"/>
</dbReference>
<proteinExistence type="inferred from homology"/>
<dbReference type="Gene3D" id="3.20.20.140">
    <property type="entry name" value="Metal-dependent hydrolases"/>
    <property type="match status" value="1"/>
</dbReference>
<sequence length="430" mass="48639">MFDLGILNGRLYLEGNFIYSNLYIKNGIIDTLSTSILDCKEKYDANGKMVLPGFIDAHVHFNLGVGENTSSDDFFKGSKKAAMGGITTFIDFLDPINDVSQLDEAFNKRYELAKKSVVDYGFHVTLGNPDGDVKELLNKSSLLGMPTIKLFTTYASTNRQTKDYYIDELLKYSKKTKTRVLVHAENNDMIREKNILVKDHEKARPALSEITEVLKLAEMARYRDGLLYIVHTNCGTTIERLKEVYSDELHSTIILESAPHYFRFNSSLYEKEDGYLYTMTPPLRSEEERLKMVNNIDAIDVIGTDHCPFSKRLKNKKYTSEIPMGIDGVKYSFLNMFTLFGESIISKFTVEPSKIHGLYPKKGTIMPGSDGDIVIFDPNKTTKIMDDNSIYNDEILKGEISATISKGKIVVSEGKFLGGQGEYLPRRLQV</sequence>
<dbReference type="Pfam" id="PF01979">
    <property type="entry name" value="Amidohydro_1"/>
    <property type="match status" value="1"/>
</dbReference>
<evidence type="ECO:0000313" key="4">
    <source>
        <dbReference type="EMBL" id="RII32488.1"/>
    </source>
</evidence>
<evidence type="ECO:0000256" key="1">
    <source>
        <dbReference type="ARBA" id="ARBA00001947"/>
    </source>
</evidence>
<comment type="caution">
    <text evidence="4">The sequence shown here is derived from an EMBL/GenBank/DDBJ whole genome shotgun (WGS) entry which is preliminary data.</text>
</comment>
<dbReference type="InterPro" id="IPR032466">
    <property type="entry name" value="Metal_Hydrolase"/>
</dbReference>
<dbReference type="FunFam" id="3.20.20.140:FF:000174">
    <property type="entry name" value="Dihydropyrimidinase-related protein 2"/>
    <property type="match status" value="1"/>
</dbReference>
<comment type="cofactor">
    <cofactor evidence="1">
        <name>Zn(2+)</name>
        <dbReference type="ChEBI" id="CHEBI:29105"/>
    </cofactor>
</comment>
<dbReference type="SUPFAM" id="SSF51556">
    <property type="entry name" value="Metallo-dependent hydrolases"/>
    <property type="match status" value="1"/>
</dbReference>
<dbReference type="SUPFAM" id="SSF51338">
    <property type="entry name" value="Composite domain of metallo-dependent hydrolases"/>
    <property type="match status" value="1"/>
</dbReference>
<dbReference type="InterPro" id="IPR050378">
    <property type="entry name" value="Metallo-dep_Hydrolases_sf"/>
</dbReference>
<name>A0A399IHM0_9CLOT</name>
<protein>
    <submittedName>
        <fullName evidence="4">Dihydropyrimidinase</fullName>
    </submittedName>
</protein>
<dbReference type="InterPro" id="IPR018228">
    <property type="entry name" value="DNase_TatD-rel_CS"/>
</dbReference>
<evidence type="ECO:0000256" key="2">
    <source>
        <dbReference type="ARBA" id="ARBA00008829"/>
    </source>
</evidence>
<evidence type="ECO:0000259" key="3">
    <source>
        <dbReference type="Pfam" id="PF01979"/>
    </source>
</evidence>
<dbReference type="AlphaFoldDB" id="A0A399IHM0"/>
<comment type="similarity">
    <text evidence="2">Belongs to the metallo-dependent hydrolases superfamily. Hydantoinase/dihydropyrimidinase family.</text>
</comment>
<accession>A0A399IHM0</accession>
<dbReference type="InterPro" id="IPR011059">
    <property type="entry name" value="Metal-dep_hydrolase_composite"/>
</dbReference>
<evidence type="ECO:0000313" key="5">
    <source>
        <dbReference type="Proteomes" id="UP000265930"/>
    </source>
</evidence>
<organism evidence="4 5">
    <name type="scientific">Clostridium chromiireducens</name>
    <dbReference type="NCBI Taxonomy" id="225345"/>
    <lineage>
        <taxon>Bacteria</taxon>
        <taxon>Bacillati</taxon>
        <taxon>Bacillota</taxon>
        <taxon>Clostridia</taxon>
        <taxon>Eubacteriales</taxon>
        <taxon>Clostridiaceae</taxon>
        <taxon>Clostridium</taxon>
    </lineage>
</organism>
<dbReference type="InterPro" id="IPR006680">
    <property type="entry name" value="Amidohydro-rel"/>
</dbReference>
<feature type="domain" description="Amidohydrolase-related" evidence="3">
    <location>
        <begin position="49"/>
        <end position="410"/>
    </location>
</feature>
<dbReference type="PROSITE" id="PS01137">
    <property type="entry name" value="TATD_1"/>
    <property type="match status" value="1"/>
</dbReference>
<dbReference type="GO" id="GO:0016812">
    <property type="term" value="F:hydrolase activity, acting on carbon-nitrogen (but not peptide) bonds, in cyclic amides"/>
    <property type="evidence" value="ECO:0007669"/>
    <property type="project" value="TreeGrafter"/>
</dbReference>
<dbReference type="PANTHER" id="PTHR11647:SF1">
    <property type="entry name" value="COLLAPSIN RESPONSE MEDIATOR PROTEIN"/>
    <property type="match status" value="1"/>
</dbReference>
<dbReference type="EMBL" id="QXDJ01000007">
    <property type="protein sequence ID" value="RII32488.1"/>
    <property type="molecule type" value="Genomic_DNA"/>
</dbReference>